<feature type="transmembrane region" description="Helical" evidence="10">
    <location>
        <begin position="127"/>
        <end position="148"/>
    </location>
</feature>
<dbReference type="NCBIfam" id="TIGR01400">
    <property type="entry name" value="fliR"/>
    <property type="match status" value="1"/>
</dbReference>
<dbReference type="Pfam" id="PF01311">
    <property type="entry name" value="Bac_export_1"/>
    <property type="match status" value="1"/>
</dbReference>
<organism evidence="11 12">
    <name type="scientific">Chitinimonas prasina</name>
    <dbReference type="NCBI Taxonomy" id="1434937"/>
    <lineage>
        <taxon>Bacteria</taxon>
        <taxon>Pseudomonadati</taxon>
        <taxon>Pseudomonadota</taxon>
        <taxon>Betaproteobacteria</taxon>
        <taxon>Neisseriales</taxon>
        <taxon>Chitinibacteraceae</taxon>
        <taxon>Chitinimonas</taxon>
    </lineage>
</organism>
<feature type="transmembrane region" description="Helical" evidence="10">
    <location>
        <begin position="40"/>
        <end position="58"/>
    </location>
</feature>
<proteinExistence type="inferred from homology"/>
<keyword evidence="7 10" id="KW-0472">Membrane</keyword>
<dbReference type="PRINTS" id="PR00953">
    <property type="entry name" value="TYPE3IMRPROT"/>
</dbReference>
<comment type="caution">
    <text evidence="11">The sequence shown here is derived from an EMBL/GenBank/DDBJ whole genome shotgun (WGS) entry which is preliminary data.</text>
</comment>
<dbReference type="InterPro" id="IPR002010">
    <property type="entry name" value="T3SS_IM_R"/>
</dbReference>
<evidence type="ECO:0000256" key="6">
    <source>
        <dbReference type="ARBA" id="ARBA00022989"/>
    </source>
</evidence>
<feature type="transmembrane region" description="Helical" evidence="10">
    <location>
        <begin position="12"/>
        <end position="33"/>
    </location>
</feature>
<evidence type="ECO:0000313" key="12">
    <source>
        <dbReference type="Proteomes" id="UP001156706"/>
    </source>
</evidence>
<evidence type="ECO:0000256" key="5">
    <source>
        <dbReference type="ARBA" id="ARBA00022692"/>
    </source>
</evidence>
<evidence type="ECO:0000256" key="10">
    <source>
        <dbReference type="RuleBase" id="RU362071"/>
    </source>
</evidence>
<feature type="transmembrane region" description="Helical" evidence="10">
    <location>
        <begin position="180"/>
        <end position="202"/>
    </location>
</feature>
<keyword evidence="6 10" id="KW-1133">Transmembrane helix</keyword>
<evidence type="ECO:0000256" key="3">
    <source>
        <dbReference type="ARBA" id="ARBA00021717"/>
    </source>
</evidence>
<keyword evidence="11" id="KW-0282">Flagellum</keyword>
<evidence type="ECO:0000256" key="7">
    <source>
        <dbReference type="ARBA" id="ARBA00023136"/>
    </source>
</evidence>
<feature type="transmembrane region" description="Helical" evidence="10">
    <location>
        <begin position="70"/>
        <end position="92"/>
    </location>
</feature>
<dbReference type="RefSeq" id="WP_284197600.1">
    <property type="nucleotide sequence ID" value="NZ_BSOG01000004.1"/>
</dbReference>
<feature type="transmembrane region" description="Helical" evidence="10">
    <location>
        <begin position="214"/>
        <end position="234"/>
    </location>
</feature>
<evidence type="ECO:0000256" key="8">
    <source>
        <dbReference type="ARBA" id="ARBA00023143"/>
    </source>
</evidence>
<evidence type="ECO:0000256" key="2">
    <source>
        <dbReference type="ARBA" id="ARBA00009772"/>
    </source>
</evidence>
<protein>
    <recommendedName>
        <fullName evidence="3 9">Flagellar biosynthetic protein FliR</fullName>
    </recommendedName>
</protein>
<accession>A0ABQ5YLC8</accession>
<dbReference type="InterPro" id="IPR006303">
    <property type="entry name" value="FliR"/>
</dbReference>
<evidence type="ECO:0000256" key="1">
    <source>
        <dbReference type="ARBA" id="ARBA00002578"/>
    </source>
</evidence>
<evidence type="ECO:0000313" key="11">
    <source>
        <dbReference type="EMBL" id="GLR14532.1"/>
    </source>
</evidence>
<evidence type="ECO:0000256" key="9">
    <source>
        <dbReference type="NCBIfam" id="TIGR01400"/>
    </source>
</evidence>
<evidence type="ECO:0000256" key="4">
    <source>
        <dbReference type="ARBA" id="ARBA00022475"/>
    </source>
</evidence>
<keyword evidence="8 10" id="KW-0975">Bacterial flagellum</keyword>
<dbReference type="PANTHER" id="PTHR30065:SF8">
    <property type="entry name" value="FLAGELLAR BIOSYNTHETIC PROTEIN FLIR"/>
    <property type="match status" value="1"/>
</dbReference>
<gene>
    <name evidence="11" type="primary">fliR</name>
    <name evidence="11" type="ORF">GCM10007907_33220</name>
</gene>
<reference evidence="12" key="1">
    <citation type="journal article" date="2019" name="Int. J. Syst. Evol. Microbiol.">
        <title>The Global Catalogue of Microorganisms (GCM) 10K type strain sequencing project: providing services to taxonomists for standard genome sequencing and annotation.</title>
        <authorList>
            <consortium name="The Broad Institute Genomics Platform"/>
            <consortium name="The Broad Institute Genome Sequencing Center for Infectious Disease"/>
            <person name="Wu L."/>
            <person name="Ma J."/>
        </authorList>
    </citation>
    <scope>NUCLEOTIDE SEQUENCE [LARGE SCALE GENOMIC DNA]</scope>
    <source>
        <strain evidence="12">NBRC 110044</strain>
    </source>
</reference>
<dbReference type="PANTHER" id="PTHR30065">
    <property type="entry name" value="FLAGELLAR BIOSYNTHETIC PROTEIN FLIR"/>
    <property type="match status" value="1"/>
</dbReference>
<keyword evidence="11" id="KW-0966">Cell projection</keyword>
<sequence>MITLTDAQIQAWLGMLLWPFFRILAIFAMDPFYSSRSIPVRVRVGLSMLLAILIAPSLPPMPAIEPVSALGVLVIAQQLLIGLAIGFTMRLVFSSIEMAGHLAGLQMGLGFASFYDPQHGTNTVVVAQFASLLTILVFLAMNGHLLVIETIARSFVLLPISDQPMKLVGLKLLVDAGGQIFTLGLLLSLPVLAALLITNLSIGVMSRAAPQFNVFAVGFPLTLGIGVAALYFSLPQFPPHIHRLMEEATRLAYRLAKVFGGG</sequence>
<keyword evidence="12" id="KW-1185">Reference proteome</keyword>
<comment type="function">
    <text evidence="1 10">Role in flagellar biosynthesis.</text>
</comment>
<name>A0ABQ5YLC8_9NEIS</name>
<comment type="subcellular location">
    <subcellularLocation>
        <location evidence="10">Cell membrane</location>
        <topology evidence="10">Multi-pass membrane protein</topology>
    </subcellularLocation>
    <subcellularLocation>
        <location evidence="10">Bacterial flagellum basal body</location>
    </subcellularLocation>
</comment>
<feature type="transmembrane region" description="Helical" evidence="10">
    <location>
        <begin position="99"/>
        <end position="115"/>
    </location>
</feature>
<keyword evidence="11" id="KW-0969">Cilium</keyword>
<keyword evidence="4 10" id="KW-1003">Cell membrane</keyword>
<dbReference type="EMBL" id="BSOG01000004">
    <property type="protein sequence ID" value="GLR14532.1"/>
    <property type="molecule type" value="Genomic_DNA"/>
</dbReference>
<keyword evidence="5 10" id="KW-0812">Transmembrane</keyword>
<comment type="similarity">
    <text evidence="2 10">Belongs to the FliR/MopE/SpaR family.</text>
</comment>
<dbReference type="Proteomes" id="UP001156706">
    <property type="component" value="Unassembled WGS sequence"/>
</dbReference>